<protein>
    <submittedName>
        <fullName evidence="6">Xylan 1,4-beta-xylosidase</fullName>
        <ecNumber evidence="6">3.2.1.37</ecNumber>
    </submittedName>
</protein>
<dbReference type="InterPro" id="IPR006710">
    <property type="entry name" value="Glyco_hydro_43"/>
</dbReference>
<evidence type="ECO:0000256" key="2">
    <source>
        <dbReference type="ARBA" id="ARBA00022801"/>
    </source>
</evidence>
<dbReference type="EC" id="3.2.1.37" evidence="6"/>
<evidence type="ECO:0000313" key="6">
    <source>
        <dbReference type="EMBL" id="MBP1906447.1"/>
    </source>
</evidence>
<evidence type="ECO:0000259" key="5">
    <source>
        <dbReference type="Pfam" id="PF17851"/>
    </source>
</evidence>
<dbReference type="Pfam" id="PF17851">
    <property type="entry name" value="GH43_C2"/>
    <property type="match status" value="1"/>
</dbReference>
<dbReference type="InterPro" id="IPR013320">
    <property type="entry name" value="ConA-like_dom_sf"/>
</dbReference>
<dbReference type="RefSeq" id="WP_210090045.1">
    <property type="nucleotide sequence ID" value="NZ_JAGGKG010000015.1"/>
</dbReference>
<dbReference type="Proteomes" id="UP001519272">
    <property type="component" value="Unassembled WGS sequence"/>
</dbReference>
<name>A0ABS4FV48_9BACL</name>
<dbReference type="Gene3D" id="2.115.10.20">
    <property type="entry name" value="Glycosyl hydrolase domain, family 43"/>
    <property type="match status" value="1"/>
</dbReference>
<dbReference type="Pfam" id="PF04616">
    <property type="entry name" value="Glyco_hydro_43"/>
    <property type="match status" value="1"/>
</dbReference>
<dbReference type="PANTHER" id="PTHR42812">
    <property type="entry name" value="BETA-XYLOSIDASE"/>
    <property type="match status" value="1"/>
</dbReference>
<reference evidence="6 7" key="1">
    <citation type="submission" date="2021-03" db="EMBL/GenBank/DDBJ databases">
        <title>Genomic Encyclopedia of Type Strains, Phase IV (KMG-IV): sequencing the most valuable type-strain genomes for metagenomic binning, comparative biology and taxonomic classification.</title>
        <authorList>
            <person name="Goeker M."/>
        </authorList>
    </citation>
    <scope>NUCLEOTIDE SEQUENCE [LARGE SCALE GENOMIC DNA]</scope>
    <source>
        <strain evidence="6 7">DSM 14349</strain>
    </source>
</reference>
<accession>A0ABS4FV48</accession>
<dbReference type="PANTHER" id="PTHR42812:SF12">
    <property type="entry name" value="BETA-XYLOSIDASE-RELATED"/>
    <property type="match status" value="1"/>
</dbReference>
<dbReference type="Gene3D" id="2.60.120.200">
    <property type="match status" value="1"/>
</dbReference>
<sequence length="552" mass="62536">MSKQIQNPILRGFHPDPSILRVGEDYYIATSTFEWVPGVRIHHSKDLVHWQPIGYALTNKEQLDLTGVMASGGVWAPCLTYNEQQQLFYLVYTIVRNRAGNVFHADNYVVTAKEVTGPYSKPVYLNSSGFDPSFFHDDDGRIWLTQLEWDFRQDYPSPGVIFLQEYSAELQDVVGDPIRIYDGGTDMGCLEASHIYKRNGYYYLMAAEGGTGYGHGVTMARAKQITGPYEPDPCNPIITSAVTIFNERGVGAFLKPQYYNPDAPLQKSGHASLVETTDGNWYAAHLCARPLMPQMRSTLGRETALQKVYWNEEGWLRLEGGGNQAKLVVPAPDLPSSPVPTLPEKDHFDEPVLSTEWNTLRVHVGEAGIDLTSRPGYLRLRGQDSLFSVHTQSLVARRVQAFDVMAETVVEFDPKYFQAMAGLTFFYDHLTHYFLRVYYSESLGGKALGLISSDHGQKQEWTAFRVALPEGKPVYLRGEVYREKLQFFWSLDGEQWNKIGPVLDASKMSDEYPESFEHFTGTFVGVTCIDTYRHQATADFDYFVYRELGEEE</sequence>
<keyword evidence="2 4" id="KW-0378">Hydrolase</keyword>
<comment type="similarity">
    <text evidence="1 4">Belongs to the glycosyl hydrolase 43 family.</text>
</comment>
<organism evidence="6 7">
    <name type="scientific">Paenibacillus turicensis</name>
    <dbReference type="NCBI Taxonomy" id="160487"/>
    <lineage>
        <taxon>Bacteria</taxon>
        <taxon>Bacillati</taxon>
        <taxon>Bacillota</taxon>
        <taxon>Bacilli</taxon>
        <taxon>Bacillales</taxon>
        <taxon>Paenibacillaceae</taxon>
        <taxon>Paenibacillus</taxon>
    </lineage>
</organism>
<evidence type="ECO:0000256" key="4">
    <source>
        <dbReference type="RuleBase" id="RU361187"/>
    </source>
</evidence>
<evidence type="ECO:0000256" key="3">
    <source>
        <dbReference type="ARBA" id="ARBA00023295"/>
    </source>
</evidence>
<comment type="caution">
    <text evidence="6">The sequence shown here is derived from an EMBL/GenBank/DDBJ whole genome shotgun (WGS) entry which is preliminary data.</text>
</comment>
<dbReference type="CDD" id="cd09000">
    <property type="entry name" value="GH43_SXA-like"/>
    <property type="match status" value="1"/>
</dbReference>
<proteinExistence type="inferred from homology"/>
<dbReference type="InterPro" id="IPR041542">
    <property type="entry name" value="GH43_C2"/>
</dbReference>
<evidence type="ECO:0000256" key="1">
    <source>
        <dbReference type="ARBA" id="ARBA00009865"/>
    </source>
</evidence>
<dbReference type="EMBL" id="JAGGKG010000015">
    <property type="protein sequence ID" value="MBP1906447.1"/>
    <property type="molecule type" value="Genomic_DNA"/>
</dbReference>
<feature type="domain" description="Beta-xylosidase C-terminal Concanavalin A-like" evidence="5">
    <location>
        <begin position="345"/>
        <end position="546"/>
    </location>
</feature>
<dbReference type="InterPro" id="IPR051795">
    <property type="entry name" value="Glycosyl_Hydrlase_43"/>
</dbReference>
<evidence type="ECO:0000313" key="7">
    <source>
        <dbReference type="Proteomes" id="UP001519272"/>
    </source>
</evidence>
<dbReference type="SUPFAM" id="SSF75005">
    <property type="entry name" value="Arabinanase/levansucrase/invertase"/>
    <property type="match status" value="1"/>
</dbReference>
<dbReference type="GO" id="GO:0009044">
    <property type="term" value="F:xylan 1,4-beta-xylosidase activity"/>
    <property type="evidence" value="ECO:0007669"/>
    <property type="project" value="UniProtKB-EC"/>
</dbReference>
<keyword evidence="3 4" id="KW-0326">Glycosidase</keyword>
<keyword evidence="7" id="KW-1185">Reference proteome</keyword>
<dbReference type="SUPFAM" id="SSF49899">
    <property type="entry name" value="Concanavalin A-like lectins/glucanases"/>
    <property type="match status" value="1"/>
</dbReference>
<dbReference type="InterPro" id="IPR023296">
    <property type="entry name" value="Glyco_hydro_beta-prop_sf"/>
</dbReference>
<gene>
    <name evidence="6" type="ORF">J2Z32_003097</name>
</gene>